<reference evidence="1 2" key="1">
    <citation type="submission" date="2013-01" db="EMBL/GenBank/DDBJ databases">
        <authorList>
            <person name="Harkins D.M."/>
            <person name="Durkin A.S."/>
            <person name="Brinkac L.M."/>
            <person name="Haft D.H."/>
            <person name="Selengut J.D."/>
            <person name="Sanka R."/>
            <person name="DePew J."/>
            <person name="Purushe J."/>
            <person name="Matthias M.A."/>
            <person name="Vinetz J.M."/>
            <person name="Sutton G.G."/>
            <person name="Nierman W.C."/>
            <person name="Fouts D.E."/>
        </authorList>
    </citation>
    <scope>NUCLEOTIDE SEQUENCE [LARGE SCALE GENOMIC DNA]</scope>
    <source>
        <strain evidence="1 2">HAI1536</strain>
    </source>
</reference>
<gene>
    <name evidence="1" type="ORF">LEP1GSC172_3643</name>
</gene>
<comment type="caution">
    <text evidence="1">The sequence shown here is derived from an EMBL/GenBank/DDBJ whole genome shotgun (WGS) entry which is preliminary data.</text>
</comment>
<evidence type="ECO:0000313" key="1">
    <source>
        <dbReference type="EMBL" id="EMO54190.1"/>
    </source>
</evidence>
<organism evidence="1 2">
    <name type="scientific">Leptospira noguchii</name>
    <dbReference type="NCBI Taxonomy" id="28182"/>
    <lineage>
        <taxon>Bacteria</taxon>
        <taxon>Pseudomonadati</taxon>
        <taxon>Spirochaetota</taxon>
        <taxon>Spirochaetia</taxon>
        <taxon>Leptospirales</taxon>
        <taxon>Leptospiraceae</taxon>
        <taxon>Leptospira</taxon>
    </lineage>
</organism>
<accession>M6VBF3</accession>
<name>M6VBF3_9LEPT</name>
<protein>
    <submittedName>
        <fullName evidence="1">Uncharacterized protein</fullName>
    </submittedName>
</protein>
<evidence type="ECO:0000313" key="2">
    <source>
        <dbReference type="Proteomes" id="UP000012112"/>
    </source>
</evidence>
<dbReference type="EMBL" id="AKWD02000029">
    <property type="protein sequence ID" value="EMO54190.1"/>
    <property type="molecule type" value="Genomic_DNA"/>
</dbReference>
<sequence>MDRLKIGTNSLLQLKFCHSKVQSFIELEVKWKPKKKVQNSELVQRLKCDHLKSVFFKVLEKRFNY</sequence>
<proteinExistence type="predicted"/>
<dbReference type="Proteomes" id="UP000012112">
    <property type="component" value="Unassembled WGS sequence"/>
</dbReference>
<dbReference type="AlphaFoldDB" id="M6VBF3"/>